<dbReference type="EMBL" id="CABVLZ010000004">
    <property type="protein sequence ID" value="VVU95269.1"/>
    <property type="molecule type" value="Genomic_DNA"/>
</dbReference>
<accession>A0A5E8CKP2</accession>
<dbReference type="AlphaFoldDB" id="A0A5E8CKP2"/>
<name>A0A5E8CKP2_9ZZZZ</name>
<evidence type="ECO:0000313" key="1">
    <source>
        <dbReference type="EMBL" id="VVU95269.1"/>
    </source>
</evidence>
<protein>
    <submittedName>
        <fullName evidence="1">Uncharacterized protein</fullName>
    </submittedName>
</protein>
<gene>
    <name evidence="1" type="ORF">CPAV1605_996</name>
</gene>
<proteinExistence type="predicted"/>
<sequence>MFQHNKARSSSSDSPYYSIIFNSGNTSIYKKNITLHLTEIEELYKKSSEEAPEEVVCQDILDIWQNNIFLNIPNGSLFLNNEHKLKLKNCKYIDDTFELDITITSDLVIPKTFYNGELYIYPSHDVFPLDLKNMALLTHETLIKNIKSRKKEKSGDKTSSRKVTPAVLKREEKKKKIINRETKSEKQANKKYRLKRKKQRYKKNQKLKKHRRWMRKKFKRRNKIFELVLTILVKLKWINLNKNINF</sequence>
<organism evidence="1">
    <name type="scientific">seawater metagenome</name>
    <dbReference type="NCBI Taxonomy" id="1561972"/>
    <lineage>
        <taxon>unclassified sequences</taxon>
        <taxon>metagenomes</taxon>
        <taxon>ecological metagenomes</taxon>
    </lineage>
</organism>
<reference evidence="1" key="1">
    <citation type="submission" date="2019-09" db="EMBL/GenBank/DDBJ databases">
        <authorList>
            <person name="Needham M D."/>
        </authorList>
    </citation>
    <scope>NUCLEOTIDE SEQUENCE</scope>
</reference>